<name>A0AA41VAP9_PAPNU</name>
<dbReference type="AlphaFoldDB" id="A0AA41VAP9"/>
<evidence type="ECO:0000313" key="2">
    <source>
        <dbReference type="Proteomes" id="UP001177140"/>
    </source>
</evidence>
<dbReference type="EMBL" id="JAJJMA010184712">
    <property type="protein sequence ID" value="MCL7037911.1"/>
    <property type="molecule type" value="Genomic_DNA"/>
</dbReference>
<protein>
    <submittedName>
        <fullName evidence="1">Uncharacterized protein</fullName>
    </submittedName>
</protein>
<comment type="caution">
    <text evidence="1">The sequence shown here is derived from an EMBL/GenBank/DDBJ whole genome shotgun (WGS) entry which is preliminary data.</text>
</comment>
<evidence type="ECO:0000313" key="1">
    <source>
        <dbReference type="EMBL" id="MCL7037911.1"/>
    </source>
</evidence>
<sequence length="74" mass="7518">MLGGSNLGKSHGLWSSVSQFSGGGAGPSTSNLGNESSNFLPRIGFHGYELPGSNMGQMSFSSILGGGGNQQLRD</sequence>
<keyword evidence="2" id="KW-1185">Reference proteome</keyword>
<dbReference type="Proteomes" id="UP001177140">
    <property type="component" value="Unassembled WGS sequence"/>
</dbReference>
<reference evidence="1" key="1">
    <citation type="submission" date="2022-03" db="EMBL/GenBank/DDBJ databases">
        <title>A functionally conserved STORR gene fusion in Papaver species that diverged 16.8 million years ago.</title>
        <authorList>
            <person name="Catania T."/>
        </authorList>
    </citation>
    <scope>NUCLEOTIDE SEQUENCE</scope>
    <source>
        <strain evidence="1">S-191538</strain>
    </source>
</reference>
<proteinExistence type="predicted"/>
<accession>A0AA41VAP9</accession>
<gene>
    <name evidence="1" type="ORF">MKW94_008937</name>
</gene>
<organism evidence="1 2">
    <name type="scientific">Papaver nudicaule</name>
    <name type="common">Iceland poppy</name>
    <dbReference type="NCBI Taxonomy" id="74823"/>
    <lineage>
        <taxon>Eukaryota</taxon>
        <taxon>Viridiplantae</taxon>
        <taxon>Streptophyta</taxon>
        <taxon>Embryophyta</taxon>
        <taxon>Tracheophyta</taxon>
        <taxon>Spermatophyta</taxon>
        <taxon>Magnoliopsida</taxon>
        <taxon>Ranunculales</taxon>
        <taxon>Papaveraceae</taxon>
        <taxon>Papaveroideae</taxon>
        <taxon>Papaver</taxon>
    </lineage>
</organism>